<evidence type="ECO:0000256" key="2">
    <source>
        <dbReference type="ARBA" id="ARBA00012379"/>
    </source>
</evidence>
<dbReference type="SUPFAM" id="SSF51283">
    <property type="entry name" value="dUTPase-like"/>
    <property type="match status" value="1"/>
</dbReference>
<dbReference type="InterPro" id="IPR033704">
    <property type="entry name" value="dUTPase_trimeric"/>
</dbReference>
<dbReference type="OrthoDB" id="9809956at2"/>
<dbReference type="InterPro" id="IPR029054">
    <property type="entry name" value="dUTPase-like"/>
</dbReference>
<gene>
    <name evidence="7" type="ORF">SAMN02745704_01166</name>
</gene>
<dbReference type="InterPro" id="IPR008181">
    <property type="entry name" value="dUTPase"/>
</dbReference>
<dbReference type="NCBIfam" id="TIGR00576">
    <property type="entry name" value="dut"/>
    <property type="match status" value="1"/>
</dbReference>
<dbReference type="RefSeq" id="WP_078716729.1">
    <property type="nucleotide sequence ID" value="NZ_FUYC01000003.1"/>
</dbReference>
<keyword evidence="3" id="KW-0378">Hydrolase</keyword>
<accession>A0A1T4WN29</accession>
<protein>
    <recommendedName>
        <fullName evidence="2">dUTP diphosphatase</fullName>
        <ecNumber evidence="2">3.6.1.23</ecNumber>
    </recommendedName>
</protein>
<reference evidence="7 8" key="1">
    <citation type="submission" date="2017-02" db="EMBL/GenBank/DDBJ databases">
        <authorList>
            <person name="Peterson S.W."/>
        </authorList>
    </citation>
    <scope>NUCLEOTIDE SEQUENCE [LARGE SCALE GENOMIC DNA]</scope>
    <source>
        <strain evidence="7 8">DSM 16080</strain>
    </source>
</reference>
<dbReference type="PANTHER" id="PTHR11241:SF0">
    <property type="entry name" value="DEOXYURIDINE 5'-TRIPHOSPHATE NUCLEOTIDOHYDROLASE"/>
    <property type="match status" value="1"/>
</dbReference>
<dbReference type="GO" id="GO:0006226">
    <property type="term" value="P:dUMP biosynthetic process"/>
    <property type="evidence" value="ECO:0007669"/>
    <property type="project" value="InterPro"/>
</dbReference>
<evidence type="ECO:0000256" key="4">
    <source>
        <dbReference type="ARBA" id="ARBA00023080"/>
    </source>
</evidence>
<dbReference type="AlphaFoldDB" id="A0A1T4WN29"/>
<sequence length="157" mass="17113">MTQDFTTPIDVKIHFTHPVWQKQELAYGTIHSAGLDLRACFDESEKHLAPGERLAISTGIRMEISEPGWAGFIFSRSGLGTKQGLTVSQGVGVIDPDYRGEIIVSLLNTSGERRVVARGQRIAQLVLLPVRQARILPVDELSDTDRGAGGFGHTGTF</sequence>
<keyword evidence="8" id="KW-1185">Reference proteome</keyword>
<dbReference type="Proteomes" id="UP000190027">
    <property type="component" value="Unassembled WGS sequence"/>
</dbReference>
<evidence type="ECO:0000256" key="1">
    <source>
        <dbReference type="ARBA" id="ARBA00006581"/>
    </source>
</evidence>
<dbReference type="Gene3D" id="2.70.40.10">
    <property type="match status" value="1"/>
</dbReference>
<dbReference type="PANTHER" id="PTHR11241">
    <property type="entry name" value="DEOXYURIDINE 5'-TRIPHOSPHATE NUCLEOTIDOHYDROLASE"/>
    <property type="match status" value="1"/>
</dbReference>
<dbReference type="EMBL" id="FUYC01000003">
    <property type="protein sequence ID" value="SKA78619.1"/>
    <property type="molecule type" value="Genomic_DNA"/>
</dbReference>
<feature type="domain" description="dUTPase-like" evidence="6">
    <location>
        <begin position="27"/>
        <end position="155"/>
    </location>
</feature>
<dbReference type="STRING" id="1121449.SAMN02745704_01166"/>
<comment type="catalytic activity">
    <reaction evidence="5">
        <text>dUTP + H2O = dUMP + diphosphate + H(+)</text>
        <dbReference type="Rhea" id="RHEA:10248"/>
        <dbReference type="ChEBI" id="CHEBI:15377"/>
        <dbReference type="ChEBI" id="CHEBI:15378"/>
        <dbReference type="ChEBI" id="CHEBI:33019"/>
        <dbReference type="ChEBI" id="CHEBI:61555"/>
        <dbReference type="ChEBI" id="CHEBI:246422"/>
        <dbReference type="EC" id="3.6.1.23"/>
    </reaction>
</comment>
<comment type="similarity">
    <text evidence="1">Belongs to the dUTPase family.</text>
</comment>
<proteinExistence type="inferred from homology"/>
<dbReference type="NCBIfam" id="NF001862">
    <property type="entry name" value="PRK00601.1"/>
    <property type="match status" value="1"/>
</dbReference>
<keyword evidence="4" id="KW-0546">Nucleotide metabolism</keyword>
<dbReference type="EC" id="3.6.1.23" evidence="2"/>
<dbReference type="GO" id="GO:0004170">
    <property type="term" value="F:dUTP diphosphatase activity"/>
    <property type="evidence" value="ECO:0007669"/>
    <property type="project" value="UniProtKB-EC"/>
</dbReference>
<dbReference type="InterPro" id="IPR036157">
    <property type="entry name" value="dUTPase-like_sf"/>
</dbReference>
<evidence type="ECO:0000256" key="5">
    <source>
        <dbReference type="ARBA" id="ARBA00047686"/>
    </source>
</evidence>
<dbReference type="CDD" id="cd07557">
    <property type="entry name" value="trimeric_dUTPase"/>
    <property type="match status" value="1"/>
</dbReference>
<organism evidence="7 8">
    <name type="scientific">Paucidesulfovibrio gracilis DSM 16080</name>
    <dbReference type="NCBI Taxonomy" id="1121449"/>
    <lineage>
        <taxon>Bacteria</taxon>
        <taxon>Pseudomonadati</taxon>
        <taxon>Thermodesulfobacteriota</taxon>
        <taxon>Desulfovibrionia</taxon>
        <taxon>Desulfovibrionales</taxon>
        <taxon>Desulfovibrionaceae</taxon>
        <taxon>Paucidesulfovibrio</taxon>
    </lineage>
</organism>
<dbReference type="GO" id="GO:0000287">
    <property type="term" value="F:magnesium ion binding"/>
    <property type="evidence" value="ECO:0007669"/>
    <property type="project" value="InterPro"/>
</dbReference>
<evidence type="ECO:0000313" key="7">
    <source>
        <dbReference type="EMBL" id="SKA78619.1"/>
    </source>
</evidence>
<evidence type="ECO:0000256" key="3">
    <source>
        <dbReference type="ARBA" id="ARBA00022801"/>
    </source>
</evidence>
<evidence type="ECO:0000313" key="8">
    <source>
        <dbReference type="Proteomes" id="UP000190027"/>
    </source>
</evidence>
<evidence type="ECO:0000259" key="6">
    <source>
        <dbReference type="Pfam" id="PF00692"/>
    </source>
</evidence>
<dbReference type="Pfam" id="PF00692">
    <property type="entry name" value="dUTPase"/>
    <property type="match status" value="1"/>
</dbReference>
<name>A0A1T4WN29_9BACT</name>
<dbReference type="GO" id="GO:0046081">
    <property type="term" value="P:dUTP catabolic process"/>
    <property type="evidence" value="ECO:0007669"/>
    <property type="project" value="InterPro"/>
</dbReference>